<dbReference type="Pfam" id="PF00392">
    <property type="entry name" value="GntR"/>
    <property type="match status" value="1"/>
</dbReference>
<evidence type="ECO:0000259" key="5">
    <source>
        <dbReference type="PROSITE" id="PS50949"/>
    </source>
</evidence>
<dbReference type="PRINTS" id="PR00035">
    <property type="entry name" value="HTHGNTR"/>
</dbReference>
<dbReference type="GO" id="GO:0003677">
    <property type="term" value="F:DNA binding"/>
    <property type="evidence" value="ECO:0007669"/>
    <property type="project" value="UniProtKB-KW"/>
</dbReference>
<dbReference type="InterPro" id="IPR036388">
    <property type="entry name" value="WH-like_DNA-bd_sf"/>
</dbReference>
<feature type="compositionally biased region" description="Polar residues" evidence="4">
    <location>
        <begin position="1"/>
        <end position="17"/>
    </location>
</feature>
<dbReference type="Pfam" id="PF07729">
    <property type="entry name" value="FCD"/>
    <property type="match status" value="1"/>
</dbReference>
<dbReference type="PROSITE" id="PS50949">
    <property type="entry name" value="HTH_GNTR"/>
    <property type="match status" value="1"/>
</dbReference>
<dbReference type="SUPFAM" id="SSF48008">
    <property type="entry name" value="GntR ligand-binding domain-like"/>
    <property type="match status" value="1"/>
</dbReference>
<feature type="region of interest" description="Disordered" evidence="4">
    <location>
        <begin position="1"/>
        <end position="39"/>
    </location>
</feature>
<dbReference type="PANTHER" id="PTHR43537:SF45">
    <property type="entry name" value="GNTR FAMILY REGULATORY PROTEIN"/>
    <property type="match status" value="1"/>
</dbReference>
<evidence type="ECO:0000256" key="3">
    <source>
        <dbReference type="ARBA" id="ARBA00023163"/>
    </source>
</evidence>
<dbReference type="SUPFAM" id="SSF46785">
    <property type="entry name" value="Winged helix' DNA-binding domain"/>
    <property type="match status" value="1"/>
</dbReference>
<dbReference type="InterPro" id="IPR000524">
    <property type="entry name" value="Tscrpt_reg_HTH_GntR"/>
</dbReference>
<dbReference type="PANTHER" id="PTHR43537">
    <property type="entry name" value="TRANSCRIPTIONAL REGULATOR, GNTR FAMILY"/>
    <property type="match status" value="1"/>
</dbReference>
<evidence type="ECO:0000256" key="1">
    <source>
        <dbReference type="ARBA" id="ARBA00023015"/>
    </source>
</evidence>
<dbReference type="InterPro" id="IPR036390">
    <property type="entry name" value="WH_DNA-bd_sf"/>
</dbReference>
<sequence>MKKAAQTSMADSSTADSGQAEGVKTRTRRRTAAAVARPAQRGTTVAATIYRDLRNEIVSLRRKPGEPVAEKVIAQDYGVSRTPVREAVLRLADEGLIEIFPQSGTFVSRIPLGALPEAIAIRKALEEATVRYAAKRATRSQIAKLRANLELQREMEAAQNFEGFHQADETFHALLAETAGYPGFWNLTQQVKVQVDRYRLLTLPVLGRVPDVIAEHSVIIEAIANNDPEAAAKAIDLHLDYLQVTIADAQKANPLYFTAPSEDEAEPV</sequence>
<evidence type="ECO:0000313" key="6">
    <source>
        <dbReference type="EMBL" id="KAA1052776.1"/>
    </source>
</evidence>
<organism evidence="6 7">
    <name type="scientific">Azospirillum argentinense</name>
    <dbReference type="NCBI Taxonomy" id="2970906"/>
    <lineage>
        <taxon>Bacteria</taxon>
        <taxon>Pseudomonadati</taxon>
        <taxon>Pseudomonadota</taxon>
        <taxon>Alphaproteobacteria</taxon>
        <taxon>Rhodospirillales</taxon>
        <taxon>Azospirillaceae</taxon>
        <taxon>Azospirillum</taxon>
    </lineage>
</organism>
<keyword evidence="2" id="KW-0238">DNA-binding</keyword>
<dbReference type="InterPro" id="IPR011711">
    <property type="entry name" value="GntR_C"/>
</dbReference>
<gene>
    <name evidence="6" type="ORF">FH063_003386</name>
</gene>
<dbReference type="EMBL" id="VEWN01000020">
    <property type="protein sequence ID" value="KAA1052776.1"/>
    <property type="molecule type" value="Genomic_DNA"/>
</dbReference>
<dbReference type="CDD" id="cd07377">
    <property type="entry name" value="WHTH_GntR"/>
    <property type="match status" value="1"/>
</dbReference>
<evidence type="ECO:0000256" key="4">
    <source>
        <dbReference type="SAM" id="MobiDB-lite"/>
    </source>
</evidence>
<accession>A0A5B0KLQ2</accession>
<protein>
    <recommendedName>
        <fullName evidence="5">HTH gntR-type domain-containing protein</fullName>
    </recommendedName>
</protein>
<dbReference type="InterPro" id="IPR008920">
    <property type="entry name" value="TF_FadR/GntR_C"/>
</dbReference>
<dbReference type="GO" id="GO:0003700">
    <property type="term" value="F:DNA-binding transcription factor activity"/>
    <property type="evidence" value="ECO:0007669"/>
    <property type="project" value="InterPro"/>
</dbReference>
<dbReference type="Proteomes" id="UP000325333">
    <property type="component" value="Unassembled WGS sequence"/>
</dbReference>
<dbReference type="Gene3D" id="1.10.10.10">
    <property type="entry name" value="Winged helix-like DNA-binding domain superfamily/Winged helix DNA-binding domain"/>
    <property type="match status" value="1"/>
</dbReference>
<reference evidence="6 7" key="1">
    <citation type="submission" date="2019-07" db="EMBL/GenBank/DDBJ databases">
        <title>Genome sequencing of the stress-tolerant strain Azospirillum brasilense Az19.</title>
        <authorList>
            <person name="Maroniche G.A."/>
            <person name="Garcia J.E."/>
            <person name="Pagnussat L."/>
            <person name="Amenta M."/>
            <person name="Creus C.M."/>
        </authorList>
    </citation>
    <scope>NUCLEOTIDE SEQUENCE [LARGE SCALE GENOMIC DNA]</scope>
    <source>
        <strain evidence="6 7">Az19</strain>
    </source>
</reference>
<dbReference type="Gene3D" id="1.20.120.530">
    <property type="entry name" value="GntR ligand-binding domain-like"/>
    <property type="match status" value="1"/>
</dbReference>
<dbReference type="AlphaFoldDB" id="A0A5B0KLQ2"/>
<dbReference type="SMART" id="SM00895">
    <property type="entry name" value="FCD"/>
    <property type="match status" value="1"/>
</dbReference>
<evidence type="ECO:0000256" key="2">
    <source>
        <dbReference type="ARBA" id="ARBA00023125"/>
    </source>
</evidence>
<comment type="caution">
    <text evidence="6">The sequence shown here is derived from an EMBL/GenBank/DDBJ whole genome shotgun (WGS) entry which is preliminary data.</text>
</comment>
<proteinExistence type="predicted"/>
<feature type="domain" description="HTH gntR-type" evidence="5">
    <location>
        <begin position="43"/>
        <end position="110"/>
    </location>
</feature>
<dbReference type="SMART" id="SM00345">
    <property type="entry name" value="HTH_GNTR"/>
    <property type="match status" value="1"/>
</dbReference>
<name>A0A5B0KLQ2_9PROT</name>
<evidence type="ECO:0000313" key="7">
    <source>
        <dbReference type="Proteomes" id="UP000325333"/>
    </source>
</evidence>
<keyword evidence="3" id="KW-0804">Transcription</keyword>
<keyword evidence="1" id="KW-0805">Transcription regulation</keyword>